<dbReference type="Proteomes" id="UP001164539">
    <property type="component" value="Chromosome 7"/>
</dbReference>
<evidence type="ECO:0000313" key="1">
    <source>
        <dbReference type="EMBL" id="KAJ4715758.1"/>
    </source>
</evidence>
<comment type="caution">
    <text evidence="1">The sequence shown here is derived from an EMBL/GenBank/DDBJ whole genome shotgun (WGS) entry which is preliminary data.</text>
</comment>
<protein>
    <submittedName>
        <fullName evidence="1">MYB transcription factor</fullName>
    </submittedName>
</protein>
<dbReference type="EMBL" id="CM051400">
    <property type="protein sequence ID" value="KAJ4715758.1"/>
    <property type="molecule type" value="Genomic_DNA"/>
</dbReference>
<accession>A0ACC1XWN2</accession>
<name>A0ACC1XWN2_MELAZ</name>
<proteinExistence type="predicted"/>
<sequence>MGRSPCCDETSLKKGPWTPEEDQKLVKYIQKHGHGSWRALPKLAGLNRCGKSCRLRWTNYLRPDIKRGKFSQEEEQTILNLHSILGNKWSAIASHLPGRTDNEIKNFWNTHLKKKLIQMGFDPMTHRPRTDIFSSFSHLLALANLKDIIETHSWDEQAVKLQAEMAKLQYLQYLLQPNSNINNTTTSLLTDIDTINLLNSLSSSSPDNIAGGGSMDSLIHLNNSSIPFSHMPDLQASYQTTPTNNKDSTPAAQEFPVFSQLTPAAASSATPSPPSMVGPVPETSSINNLGDVCSTSSCYGGAPPSIWPELLLEDPLFHEIA</sequence>
<reference evidence="1 2" key="1">
    <citation type="journal article" date="2023" name="Science">
        <title>Complex scaffold remodeling in plant triterpene biosynthesis.</title>
        <authorList>
            <person name="De La Pena R."/>
            <person name="Hodgson H."/>
            <person name="Liu J.C."/>
            <person name="Stephenson M.J."/>
            <person name="Martin A.C."/>
            <person name="Owen C."/>
            <person name="Harkess A."/>
            <person name="Leebens-Mack J."/>
            <person name="Jimenez L.E."/>
            <person name="Osbourn A."/>
            <person name="Sattely E.S."/>
        </authorList>
    </citation>
    <scope>NUCLEOTIDE SEQUENCE [LARGE SCALE GENOMIC DNA]</scope>
    <source>
        <strain evidence="2">cv. JPN11</strain>
        <tissue evidence="1">Leaf</tissue>
    </source>
</reference>
<keyword evidence="2" id="KW-1185">Reference proteome</keyword>
<gene>
    <name evidence="1" type="ORF">OWV82_014076</name>
</gene>
<evidence type="ECO:0000313" key="2">
    <source>
        <dbReference type="Proteomes" id="UP001164539"/>
    </source>
</evidence>
<organism evidence="1 2">
    <name type="scientific">Melia azedarach</name>
    <name type="common">Chinaberry tree</name>
    <dbReference type="NCBI Taxonomy" id="155640"/>
    <lineage>
        <taxon>Eukaryota</taxon>
        <taxon>Viridiplantae</taxon>
        <taxon>Streptophyta</taxon>
        <taxon>Embryophyta</taxon>
        <taxon>Tracheophyta</taxon>
        <taxon>Spermatophyta</taxon>
        <taxon>Magnoliopsida</taxon>
        <taxon>eudicotyledons</taxon>
        <taxon>Gunneridae</taxon>
        <taxon>Pentapetalae</taxon>
        <taxon>rosids</taxon>
        <taxon>malvids</taxon>
        <taxon>Sapindales</taxon>
        <taxon>Meliaceae</taxon>
        <taxon>Melia</taxon>
    </lineage>
</organism>